<name>A0A8H4J0V6_9PEZI</name>
<comment type="caution">
    <text evidence="1">The sequence shown here is derived from an EMBL/GenBank/DDBJ whole genome shotgun (WGS) entry which is preliminary data.</text>
</comment>
<evidence type="ECO:0000313" key="2">
    <source>
        <dbReference type="Proteomes" id="UP000572817"/>
    </source>
</evidence>
<dbReference type="EMBL" id="WWBZ02000016">
    <property type="protein sequence ID" value="KAF4309787.1"/>
    <property type="molecule type" value="Genomic_DNA"/>
</dbReference>
<dbReference type="Proteomes" id="UP000572817">
    <property type="component" value="Unassembled WGS sequence"/>
</dbReference>
<protein>
    <submittedName>
        <fullName evidence="1">Uncharacterized protein</fullName>
    </submittedName>
</protein>
<organism evidence="1 2">
    <name type="scientific">Botryosphaeria dothidea</name>
    <dbReference type="NCBI Taxonomy" id="55169"/>
    <lineage>
        <taxon>Eukaryota</taxon>
        <taxon>Fungi</taxon>
        <taxon>Dikarya</taxon>
        <taxon>Ascomycota</taxon>
        <taxon>Pezizomycotina</taxon>
        <taxon>Dothideomycetes</taxon>
        <taxon>Dothideomycetes incertae sedis</taxon>
        <taxon>Botryosphaeriales</taxon>
        <taxon>Botryosphaeriaceae</taxon>
        <taxon>Botryosphaeria</taxon>
    </lineage>
</organism>
<gene>
    <name evidence="1" type="ORF">GTA08_BOTSDO03382</name>
</gene>
<accession>A0A8H4J0V6</accession>
<keyword evidence="2" id="KW-1185">Reference proteome</keyword>
<reference evidence="1" key="1">
    <citation type="submission" date="2020-04" db="EMBL/GenBank/DDBJ databases">
        <title>Genome Assembly and Annotation of Botryosphaeria dothidea sdau 11-99, a Latent Pathogen of Apple Fruit Ring Rot in China.</title>
        <authorList>
            <person name="Yu C."/>
            <person name="Diao Y."/>
            <person name="Lu Q."/>
            <person name="Zhao J."/>
            <person name="Cui S."/>
            <person name="Peng C."/>
            <person name="He B."/>
            <person name="Liu H."/>
        </authorList>
    </citation>
    <scope>NUCLEOTIDE SEQUENCE [LARGE SCALE GENOMIC DNA]</scope>
    <source>
        <strain evidence="1">Sdau11-99</strain>
    </source>
</reference>
<proteinExistence type="predicted"/>
<evidence type="ECO:0000313" key="1">
    <source>
        <dbReference type="EMBL" id="KAF4309787.1"/>
    </source>
</evidence>
<dbReference type="OrthoDB" id="3650179at2759"/>
<dbReference type="AlphaFoldDB" id="A0A8H4J0V6"/>
<sequence>MDCEEAEPTDIGTYYVDPIENPDSYTTVDGTMAQYPLIESEYSKLGIEDKRSTECATPGGSTFPRDETYKNILTFARTMLERNREPALDSTNHSRDQCKKDGKTFDGNVTDGCGVFDLTPISIPAAGDLSCKDGDGLTSGRDSIAENIKEFCGEAIPGKNLDPLARGSTPEDSMLYRKDRDTVATEWNDNGFTCPHNHESVDLPKDYCEVLLGRIKDDYDTKSGDKHGGSITSLQPRPASTMPRTVGLVQLHFHAGLDFMNLDSPVGSCFKQFLVDICDTVPCDYMLAGPHLDDPEKALVMIGYGTASESDIRSALHPTLPAYASLTPHLQSPPRADAFCFVKPPTPNFGQYRERVQELALLRFPTRHFDDIGSEIADHHLPFGAGLWHVDVFFSDAQCSNAHKGPADLAHHYQGVAPGDPERGRGTSVLRAWSWVSEAAMMRFKDSAQSNYYSRVERDRADDEAPDDLWQTGFLKEIEDLRESGADVSVFAVKLQQFSPITKRLGYI</sequence>